<name>A0AAD9KBP8_9ANNE</name>
<protein>
    <submittedName>
        <fullName evidence="1">Uncharacterized protein</fullName>
    </submittedName>
</protein>
<accession>A0AAD9KBP8</accession>
<proteinExistence type="predicted"/>
<evidence type="ECO:0000313" key="1">
    <source>
        <dbReference type="EMBL" id="KAK2168284.1"/>
    </source>
</evidence>
<reference evidence="1" key="1">
    <citation type="journal article" date="2023" name="Mol. Biol. Evol.">
        <title>Third-Generation Sequencing Reveals the Adaptive Role of the Epigenome in Three Deep-Sea Polychaetes.</title>
        <authorList>
            <person name="Perez M."/>
            <person name="Aroh O."/>
            <person name="Sun Y."/>
            <person name="Lan Y."/>
            <person name="Juniper S.K."/>
            <person name="Young C.R."/>
            <person name="Angers B."/>
            <person name="Qian P.Y."/>
        </authorList>
    </citation>
    <scope>NUCLEOTIDE SEQUENCE</scope>
    <source>
        <strain evidence="1">P08H-3</strain>
    </source>
</reference>
<dbReference type="AlphaFoldDB" id="A0AAD9KBP8"/>
<gene>
    <name evidence="1" type="ORF">LSH36_18g02001</name>
</gene>
<keyword evidence="2" id="KW-1185">Reference proteome</keyword>
<sequence length="125" mass="13964">MPWYGYVTPCWNITVDRAYSSRAIYVRSSSPYGLRIIFMECFAYYHGSVVSLTVGLHTTVSFQECMCVTLCICNSNTHYVCSGWPTFSPLLSDNALHNPVFSATKSGPQPNQPTNVIPEDGIIRI</sequence>
<organism evidence="1 2">
    <name type="scientific">Paralvinella palmiformis</name>
    <dbReference type="NCBI Taxonomy" id="53620"/>
    <lineage>
        <taxon>Eukaryota</taxon>
        <taxon>Metazoa</taxon>
        <taxon>Spiralia</taxon>
        <taxon>Lophotrochozoa</taxon>
        <taxon>Annelida</taxon>
        <taxon>Polychaeta</taxon>
        <taxon>Sedentaria</taxon>
        <taxon>Canalipalpata</taxon>
        <taxon>Terebellida</taxon>
        <taxon>Terebelliformia</taxon>
        <taxon>Alvinellidae</taxon>
        <taxon>Paralvinella</taxon>
    </lineage>
</organism>
<comment type="caution">
    <text evidence="1">The sequence shown here is derived from an EMBL/GenBank/DDBJ whole genome shotgun (WGS) entry which is preliminary data.</text>
</comment>
<dbReference type="EMBL" id="JAODUP010000018">
    <property type="protein sequence ID" value="KAK2168284.1"/>
    <property type="molecule type" value="Genomic_DNA"/>
</dbReference>
<dbReference type="Proteomes" id="UP001208570">
    <property type="component" value="Unassembled WGS sequence"/>
</dbReference>
<evidence type="ECO:0000313" key="2">
    <source>
        <dbReference type="Proteomes" id="UP001208570"/>
    </source>
</evidence>